<dbReference type="Proteomes" id="UP001597511">
    <property type="component" value="Unassembled WGS sequence"/>
</dbReference>
<reference evidence="2" key="1">
    <citation type="journal article" date="2019" name="Int. J. Syst. Evol. Microbiol.">
        <title>The Global Catalogue of Microorganisms (GCM) 10K type strain sequencing project: providing services to taxonomists for standard genome sequencing and annotation.</title>
        <authorList>
            <consortium name="The Broad Institute Genomics Platform"/>
            <consortium name="The Broad Institute Genome Sequencing Center for Infectious Disease"/>
            <person name="Wu L."/>
            <person name="Ma J."/>
        </authorList>
    </citation>
    <scope>NUCLEOTIDE SEQUENCE [LARGE SCALE GENOMIC DNA]</scope>
    <source>
        <strain evidence="2">KCTC 23299</strain>
    </source>
</reference>
<comment type="caution">
    <text evidence="1">The sequence shown here is derived from an EMBL/GenBank/DDBJ whole genome shotgun (WGS) entry which is preliminary data.</text>
</comment>
<proteinExistence type="predicted"/>
<dbReference type="EMBL" id="JBHUOZ010000003">
    <property type="protein sequence ID" value="MFD2921180.1"/>
    <property type="molecule type" value="Genomic_DNA"/>
</dbReference>
<keyword evidence="2" id="KW-1185">Reference proteome</keyword>
<evidence type="ECO:0000313" key="1">
    <source>
        <dbReference type="EMBL" id="MFD2921180.1"/>
    </source>
</evidence>
<protein>
    <submittedName>
        <fullName evidence="1">DUF4846 domain-containing protein</fullName>
    </submittedName>
</protein>
<dbReference type="InterPro" id="IPR032315">
    <property type="entry name" value="DUF4846"/>
</dbReference>
<dbReference type="RefSeq" id="WP_386100985.1">
    <property type="nucleotide sequence ID" value="NZ_JBHUOZ010000003.1"/>
</dbReference>
<name>A0ABW6A727_9BACT</name>
<accession>A0ABW6A727</accession>
<gene>
    <name evidence="1" type="ORF">ACFS6H_15750</name>
</gene>
<evidence type="ECO:0000313" key="2">
    <source>
        <dbReference type="Proteomes" id="UP001597511"/>
    </source>
</evidence>
<dbReference type="PROSITE" id="PS51257">
    <property type="entry name" value="PROKAR_LIPOPROTEIN"/>
    <property type="match status" value="1"/>
</dbReference>
<sequence length="281" mass="31780">MRFACSLLLTVSLTACNNHTKSTNSNSTAVAIQAEEKVYTNIKDIPVPQGYERIHVTPGSYGAFLRNLPLQEDNTVYLYNGSKKSNQSAQFSVLSMDIGNRDLQQCADAAMRLYGEYRYAQQQYDKISFRFTNGFDCSFNKYAAGYRVVVNGNKTNWSLQSKPDSSYSSFRKYMDLVFNYAGTRSLHGQMKTVDFTDMQPGDVLVQTGDPYGHAVTVMDMALNKQTGDTVFMLSQSYMPAQHIHVLLNPSGEGKTPWYSINFSGKLYTPEWTFNRSDLKRF</sequence>
<dbReference type="Pfam" id="PF16138">
    <property type="entry name" value="DUF4846"/>
    <property type="match status" value="1"/>
</dbReference>
<organism evidence="1 2">
    <name type="scientific">Terrimonas rubra</name>
    <dbReference type="NCBI Taxonomy" id="1035890"/>
    <lineage>
        <taxon>Bacteria</taxon>
        <taxon>Pseudomonadati</taxon>
        <taxon>Bacteroidota</taxon>
        <taxon>Chitinophagia</taxon>
        <taxon>Chitinophagales</taxon>
        <taxon>Chitinophagaceae</taxon>
        <taxon>Terrimonas</taxon>
    </lineage>
</organism>